<dbReference type="SUPFAM" id="SSF48208">
    <property type="entry name" value="Six-hairpin glycosidases"/>
    <property type="match status" value="1"/>
</dbReference>
<organism evidence="2 3">
    <name type="scientific">Acrobeloides nanus</name>
    <dbReference type="NCBI Taxonomy" id="290746"/>
    <lineage>
        <taxon>Eukaryota</taxon>
        <taxon>Metazoa</taxon>
        <taxon>Ecdysozoa</taxon>
        <taxon>Nematoda</taxon>
        <taxon>Chromadorea</taxon>
        <taxon>Rhabditida</taxon>
        <taxon>Tylenchina</taxon>
        <taxon>Cephalobomorpha</taxon>
        <taxon>Cephaloboidea</taxon>
        <taxon>Cephalobidae</taxon>
        <taxon>Acrobeloides</taxon>
    </lineage>
</organism>
<dbReference type="GO" id="GO:0004553">
    <property type="term" value="F:hydrolase activity, hydrolyzing O-glycosyl compounds"/>
    <property type="evidence" value="ECO:0007669"/>
    <property type="project" value="TreeGrafter"/>
</dbReference>
<dbReference type="WBParaSite" id="ACRNAN_scaffold6278.g29528.t1">
    <property type="protein sequence ID" value="ACRNAN_scaffold6278.g29528.t1"/>
    <property type="gene ID" value="ACRNAN_scaffold6278.g29528"/>
</dbReference>
<sequence length="144" mass="16441">MLDMDPAVRKNDLTIYQNVTSVSGPAMTWSMHAIGWLDVNDELSAKEMFQKNYIYIQQPFDVWKETYQGGGAENFITGIGGFLQNLAQGYLGLRIYEDRLEFKPFLIPDAEKYNAIGVAYQEMIFNFAVDNSIVYVNLTMVQSK</sequence>
<dbReference type="PANTHER" id="PTHR11051:SF8">
    <property type="entry name" value="PROTEIN-GLUCOSYLGALACTOSYLHYDROXYLYSINE GLUCOSIDASE"/>
    <property type="match status" value="1"/>
</dbReference>
<evidence type="ECO:0000256" key="1">
    <source>
        <dbReference type="ARBA" id="ARBA00006768"/>
    </source>
</evidence>
<dbReference type="Gene3D" id="1.50.10.10">
    <property type="match status" value="1"/>
</dbReference>
<reference evidence="3" key="1">
    <citation type="submission" date="2022-11" db="UniProtKB">
        <authorList>
            <consortium name="WormBaseParasite"/>
        </authorList>
    </citation>
    <scope>IDENTIFICATION</scope>
</reference>
<dbReference type="InterPro" id="IPR012341">
    <property type="entry name" value="6hp_glycosidase-like_sf"/>
</dbReference>
<evidence type="ECO:0000313" key="3">
    <source>
        <dbReference type="WBParaSite" id="ACRNAN_scaffold6278.g29528.t1"/>
    </source>
</evidence>
<proteinExistence type="inferred from homology"/>
<comment type="similarity">
    <text evidence="1">Belongs to the glycosyl hydrolase 65 family.</text>
</comment>
<evidence type="ECO:0000313" key="2">
    <source>
        <dbReference type="Proteomes" id="UP000887540"/>
    </source>
</evidence>
<dbReference type="InterPro" id="IPR008928">
    <property type="entry name" value="6-hairpin_glycosidase_sf"/>
</dbReference>
<dbReference type="AlphaFoldDB" id="A0A914E9F1"/>
<name>A0A914E9F1_9BILA</name>
<dbReference type="Proteomes" id="UP000887540">
    <property type="component" value="Unplaced"/>
</dbReference>
<dbReference type="GO" id="GO:0005975">
    <property type="term" value="P:carbohydrate metabolic process"/>
    <property type="evidence" value="ECO:0007669"/>
    <property type="project" value="InterPro"/>
</dbReference>
<protein>
    <submittedName>
        <fullName evidence="3">Uncharacterized protein</fullName>
    </submittedName>
</protein>
<accession>A0A914E9F1</accession>
<dbReference type="PANTHER" id="PTHR11051">
    <property type="entry name" value="GLYCOSYL HYDROLASE-RELATED"/>
    <property type="match status" value="1"/>
</dbReference>
<keyword evidence="2" id="KW-1185">Reference proteome</keyword>